<dbReference type="RefSeq" id="WP_100725377.1">
    <property type="nucleotide sequence ID" value="NZ_NPEG01000027.1"/>
</dbReference>
<keyword evidence="1" id="KW-0812">Transmembrane</keyword>
<accession>A0ABX4PQR1</accession>
<organism evidence="2 3">
    <name type="scientific">Leptospira haakeii</name>
    <dbReference type="NCBI Taxonomy" id="2023198"/>
    <lineage>
        <taxon>Bacteria</taxon>
        <taxon>Pseudomonadati</taxon>
        <taxon>Spirochaetota</taxon>
        <taxon>Spirochaetia</taxon>
        <taxon>Leptospirales</taxon>
        <taxon>Leptospiraceae</taxon>
        <taxon>Leptospira</taxon>
    </lineage>
</organism>
<sequence length="164" mass="18880">MNIKELSVKLKDLLKKLLIYENYILYTKLSEDEIFERIRSISDTDYFNRVVKNQFQMYRKIGYKNAALPFLQGTLFAEKEITFISVKVRLHIVTKLSIGLFVLIPFISLIVSLFDLANLNENNNKITPLLLIVPGGVYFGALIGFKSEAKIIKEFIIQLLNAKS</sequence>
<dbReference type="Proteomes" id="UP000231857">
    <property type="component" value="Unassembled WGS sequence"/>
</dbReference>
<protein>
    <submittedName>
        <fullName evidence="2">Uncharacterized protein</fullName>
    </submittedName>
</protein>
<evidence type="ECO:0000313" key="3">
    <source>
        <dbReference type="Proteomes" id="UP000231857"/>
    </source>
</evidence>
<reference evidence="2 3" key="1">
    <citation type="submission" date="2017-07" db="EMBL/GenBank/DDBJ databases">
        <title>Leptospira spp. isolated from tropical soils.</title>
        <authorList>
            <person name="Thibeaux R."/>
            <person name="Iraola G."/>
            <person name="Ferres I."/>
            <person name="Bierque E."/>
            <person name="Girault D."/>
            <person name="Soupe-Gilbert M.-E."/>
            <person name="Picardeau M."/>
            <person name="Goarant C."/>
        </authorList>
    </citation>
    <scope>NUCLEOTIDE SEQUENCE [LARGE SCALE GENOMIC DNA]</scope>
    <source>
        <strain evidence="2 3">ATI7-C-A2</strain>
    </source>
</reference>
<keyword evidence="1" id="KW-1133">Transmembrane helix</keyword>
<keyword evidence="1" id="KW-0472">Membrane</keyword>
<evidence type="ECO:0000313" key="2">
    <source>
        <dbReference type="EMBL" id="PKA16414.1"/>
    </source>
</evidence>
<feature type="transmembrane region" description="Helical" evidence="1">
    <location>
        <begin position="126"/>
        <end position="145"/>
    </location>
</feature>
<keyword evidence="3" id="KW-1185">Reference proteome</keyword>
<dbReference type="EMBL" id="NPEI01000004">
    <property type="protein sequence ID" value="PKA16414.1"/>
    <property type="molecule type" value="Genomic_DNA"/>
</dbReference>
<name>A0ABX4PQR1_9LEPT</name>
<evidence type="ECO:0000256" key="1">
    <source>
        <dbReference type="SAM" id="Phobius"/>
    </source>
</evidence>
<proteinExistence type="predicted"/>
<comment type="caution">
    <text evidence="2">The sequence shown here is derived from an EMBL/GenBank/DDBJ whole genome shotgun (WGS) entry which is preliminary data.</text>
</comment>
<feature type="transmembrane region" description="Helical" evidence="1">
    <location>
        <begin position="96"/>
        <end position="114"/>
    </location>
</feature>
<gene>
    <name evidence="2" type="ORF">CH363_09875</name>
</gene>